<keyword evidence="2" id="KW-1185">Reference proteome</keyword>
<reference evidence="1 2" key="1">
    <citation type="journal article" date="2022" name="New Phytol.">
        <title>Ecological generalism drives hyperdiversity of secondary metabolite gene clusters in xylarialean endophytes.</title>
        <authorList>
            <person name="Franco M.E.E."/>
            <person name="Wisecaver J.H."/>
            <person name="Arnold A.E."/>
            <person name="Ju Y.M."/>
            <person name="Slot J.C."/>
            <person name="Ahrendt S."/>
            <person name="Moore L.P."/>
            <person name="Eastman K.E."/>
            <person name="Scott K."/>
            <person name="Konkel Z."/>
            <person name="Mondo S.J."/>
            <person name="Kuo A."/>
            <person name="Hayes R.D."/>
            <person name="Haridas S."/>
            <person name="Andreopoulos B."/>
            <person name="Riley R."/>
            <person name="LaButti K."/>
            <person name="Pangilinan J."/>
            <person name="Lipzen A."/>
            <person name="Amirebrahimi M."/>
            <person name="Yan J."/>
            <person name="Adam C."/>
            <person name="Keymanesh K."/>
            <person name="Ng V."/>
            <person name="Louie K."/>
            <person name="Northen T."/>
            <person name="Drula E."/>
            <person name="Henrissat B."/>
            <person name="Hsieh H.M."/>
            <person name="Youens-Clark K."/>
            <person name="Lutzoni F."/>
            <person name="Miadlikowska J."/>
            <person name="Eastwood D.C."/>
            <person name="Hamelin R.C."/>
            <person name="Grigoriev I.V."/>
            <person name="U'Ren J.M."/>
        </authorList>
    </citation>
    <scope>NUCLEOTIDE SEQUENCE [LARGE SCALE GENOMIC DNA]</scope>
    <source>
        <strain evidence="1 2">CBS 119005</strain>
    </source>
</reference>
<name>A0ACB9YZ39_9PEZI</name>
<accession>A0ACB9YZ39</accession>
<proteinExistence type="predicted"/>
<gene>
    <name evidence="1" type="ORF">F4820DRAFT_422957</name>
</gene>
<evidence type="ECO:0000313" key="1">
    <source>
        <dbReference type="EMBL" id="KAI4864638.1"/>
    </source>
</evidence>
<protein>
    <submittedName>
        <fullName evidence="1">Uncharacterized protein</fullName>
    </submittedName>
</protein>
<sequence length="549" mass="58764">MNHHLASKWVGHMRPCLSGPQAARLGYSSLATQYRHQRPASANTQSFPRLPIPKRQISSQPPQQNHEPPLQPSDAEPQPQDQPPRKQGTLKSWILFNIAGLSAVLITAVVLKSAGFSGGEDKKVINKTSFSPFTIVSKEQVSPTAFILSVRAAKGDGKGDGDSAQAFREAWEHGLWSVEAKQPQLQIARHYTPLPPPPSPLSSPSSSSSQLSNENIESPLPLLRFLIRRVDGGEMSTYLGKLRAGDAVWLRGPHLGFDVDKRLGDIGRRVVFVAGGTGIAPALQVARRLLDGGGGGGGEGDGAEEQQQPTVSILWANRRAADALGRERERRAVSTGGGGTGRWFSSWWRRGDEAPSPSHHVGEQQQGRKQAEVEEEEESSFAQQQIRDLQRRHPDRFRVSYYVDEEGSFIGARDLRAALTDGGGTHSSSSSSSSSSALLPLSKTCPWHSPAALAKLPDDDDFARRGVECRCGGGGGGASSSTTTTAGAGAGANLICVSGPDGFIEAYAGPKRWYAGTEMQGPVRGVLGRMLADGGNGAEVEENWLVLKI</sequence>
<dbReference type="EMBL" id="MU393483">
    <property type="protein sequence ID" value="KAI4864638.1"/>
    <property type="molecule type" value="Genomic_DNA"/>
</dbReference>
<dbReference type="Proteomes" id="UP001497700">
    <property type="component" value="Unassembled WGS sequence"/>
</dbReference>
<evidence type="ECO:0000313" key="2">
    <source>
        <dbReference type="Proteomes" id="UP001497700"/>
    </source>
</evidence>
<comment type="caution">
    <text evidence="1">The sequence shown here is derived from an EMBL/GenBank/DDBJ whole genome shotgun (WGS) entry which is preliminary data.</text>
</comment>
<organism evidence="1 2">
    <name type="scientific">Hypoxylon rubiginosum</name>
    <dbReference type="NCBI Taxonomy" id="110542"/>
    <lineage>
        <taxon>Eukaryota</taxon>
        <taxon>Fungi</taxon>
        <taxon>Dikarya</taxon>
        <taxon>Ascomycota</taxon>
        <taxon>Pezizomycotina</taxon>
        <taxon>Sordariomycetes</taxon>
        <taxon>Xylariomycetidae</taxon>
        <taxon>Xylariales</taxon>
        <taxon>Hypoxylaceae</taxon>
        <taxon>Hypoxylon</taxon>
    </lineage>
</organism>